<name>A0A9P6ZNW2_9AGAM</name>
<dbReference type="EMBL" id="JABBWD010000056">
    <property type="protein sequence ID" value="KAG1771919.1"/>
    <property type="molecule type" value="Genomic_DNA"/>
</dbReference>
<protein>
    <submittedName>
        <fullName evidence="1">Uncharacterized protein</fullName>
    </submittedName>
</protein>
<gene>
    <name evidence="1" type="ORF">EV702DRAFT_1048838</name>
</gene>
<proteinExistence type="predicted"/>
<evidence type="ECO:0000313" key="1">
    <source>
        <dbReference type="EMBL" id="KAG1771919.1"/>
    </source>
</evidence>
<organism evidence="1 2">
    <name type="scientific">Suillus placidus</name>
    <dbReference type="NCBI Taxonomy" id="48579"/>
    <lineage>
        <taxon>Eukaryota</taxon>
        <taxon>Fungi</taxon>
        <taxon>Dikarya</taxon>
        <taxon>Basidiomycota</taxon>
        <taxon>Agaricomycotina</taxon>
        <taxon>Agaricomycetes</taxon>
        <taxon>Agaricomycetidae</taxon>
        <taxon>Boletales</taxon>
        <taxon>Suillineae</taxon>
        <taxon>Suillaceae</taxon>
        <taxon>Suillus</taxon>
    </lineage>
</organism>
<comment type="caution">
    <text evidence="1">The sequence shown here is derived from an EMBL/GenBank/DDBJ whole genome shotgun (WGS) entry which is preliminary data.</text>
</comment>
<dbReference type="AlphaFoldDB" id="A0A9P6ZNW2"/>
<accession>A0A9P6ZNW2</accession>
<dbReference type="Proteomes" id="UP000714275">
    <property type="component" value="Unassembled WGS sequence"/>
</dbReference>
<evidence type="ECO:0000313" key="2">
    <source>
        <dbReference type="Proteomes" id="UP000714275"/>
    </source>
</evidence>
<keyword evidence="2" id="KW-1185">Reference proteome</keyword>
<reference evidence="1" key="1">
    <citation type="journal article" date="2020" name="New Phytol.">
        <title>Comparative genomics reveals dynamic genome evolution in host specialist ectomycorrhizal fungi.</title>
        <authorList>
            <person name="Lofgren L.A."/>
            <person name="Nguyen N.H."/>
            <person name="Vilgalys R."/>
            <person name="Ruytinx J."/>
            <person name="Liao H.L."/>
            <person name="Branco S."/>
            <person name="Kuo A."/>
            <person name="LaButti K."/>
            <person name="Lipzen A."/>
            <person name="Andreopoulos W."/>
            <person name="Pangilinan J."/>
            <person name="Riley R."/>
            <person name="Hundley H."/>
            <person name="Na H."/>
            <person name="Barry K."/>
            <person name="Grigoriev I.V."/>
            <person name="Stajich J.E."/>
            <person name="Kennedy P.G."/>
        </authorList>
    </citation>
    <scope>NUCLEOTIDE SEQUENCE</scope>
    <source>
        <strain evidence="1">DOB743</strain>
    </source>
</reference>
<dbReference type="OrthoDB" id="2673676at2759"/>
<sequence>MSLVDVQKGKDIFKRGMNNLPDDTVYHAVIAKKADVESKHLRTLATAWELESAEKHAVLLQKILKNCATDYINSVEEATFFEKLLVKCCRQQLEDDSDFVVAAYTHDFTALNIADMQLQQLMEINAERKLELAAEQLPSEDVLNDRDLQVPTDSESELVQEQMLEGEVIEKRPPSNVLEQQPASEKMTEGDCNSMPLRVIEEYFRYNQRQPLPSGDAAIGDPEVHLNQCMESILTWDSEV</sequence>